<reference evidence="2" key="1">
    <citation type="submission" date="2023-03" db="EMBL/GenBank/DDBJ databases">
        <title>Massive genome expansion in bonnet fungi (Mycena s.s.) driven by repeated elements and novel gene families across ecological guilds.</title>
        <authorList>
            <consortium name="Lawrence Berkeley National Laboratory"/>
            <person name="Harder C.B."/>
            <person name="Miyauchi S."/>
            <person name="Viragh M."/>
            <person name="Kuo A."/>
            <person name="Thoen E."/>
            <person name="Andreopoulos B."/>
            <person name="Lu D."/>
            <person name="Skrede I."/>
            <person name="Drula E."/>
            <person name="Henrissat B."/>
            <person name="Morin E."/>
            <person name="Kohler A."/>
            <person name="Barry K."/>
            <person name="LaButti K."/>
            <person name="Morin E."/>
            <person name="Salamov A."/>
            <person name="Lipzen A."/>
            <person name="Mereny Z."/>
            <person name="Hegedus B."/>
            <person name="Baldrian P."/>
            <person name="Stursova M."/>
            <person name="Weitz H."/>
            <person name="Taylor A."/>
            <person name="Grigoriev I.V."/>
            <person name="Nagy L.G."/>
            <person name="Martin F."/>
            <person name="Kauserud H."/>
        </authorList>
    </citation>
    <scope>NUCLEOTIDE SEQUENCE</scope>
    <source>
        <strain evidence="2">CBHHK188m</strain>
    </source>
</reference>
<evidence type="ECO:0000256" key="1">
    <source>
        <dbReference type="SAM" id="Phobius"/>
    </source>
</evidence>
<evidence type="ECO:0000313" key="2">
    <source>
        <dbReference type="EMBL" id="KAJ7779379.1"/>
    </source>
</evidence>
<evidence type="ECO:0000313" key="3">
    <source>
        <dbReference type="Proteomes" id="UP001215280"/>
    </source>
</evidence>
<sequence length="217" mass="23829">MPSPKHPSQCHHLSHRAFLCILCCPFVPVLLYVASSLPHTQERKHHFNWPYGMYAVNMIWEQERVGKLPVLRHDQGWLTPVGSWLFLEAVDVVLSGRNAWFLIISGTPGCLREGKFSAECEVELAALNDVDDADEAGGLTGSFSSKILDLCFDGVEITLPFFRDSLPDNPVDSADALSEWSAGVAVDGEKGKKGGKTAGKTAWDGEANKLEFLTLCL</sequence>
<name>A0AAD7NXK3_9AGAR</name>
<proteinExistence type="predicted"/>
<organism evidence="2 3">
    <name type="scientific">Mycena maculata</name>
    <dbReference type="NCBI Taxonomy" id="230809"/>
    <lineage>
        <taxon>Eukaryota</taxon>
        <taxon>Fungi</taxon>
        <taxon>Dikarya</taxon>
        <taxon>Basidiomycota</taxon>
        <taxon>Agaricomycotina</taxon>
        <taxon>Agaricomycetes</taxon>
        <taxon>Agaricomycetidae</taxon>
        <taxon>Agaricales</taxon>
        <taxon>Marasmiineae</taxon>
        <taxon>Mycenaceae</taxon>
        <taxon>Mycena</taxon>
    </lineage>
</organism>
<dbReference type="AlphaFoldDB" id="A0AAD7NXK3"/>
<dbReference type="Proteomes" id="UP001215280">
    <property type="component" value="Unassembled WGS sequence"/>
</dbReference>
<keyword evidence="3" id="KW-1185">Reference proteome</keyword>
<keyword evidence="1" id="KW-0812">Transmembrane</keyword>
<comment type="caution">
    <text evidence="2">The sequence shown here is derived from an EMBL/GenBank/DDBJ whole genome shotgun (WGS) entry which is preliminary data.</text>
</comment>
<feature type="transmembrane region" description="Helical" evidence="1">
    <location>
        <begin position="15"/>
        <end position="34"/>
    </location>
</feature>
<keyword evidence="1" id="KW-1133">Transmembrane helix</keyword>
<gene>
    <name evidence="2" type="ORF">DFH07DRAFT_765665</name>
</gene>
<protein>
    <submittedName>
        <fullName evidence="2">Uncharacterized protein</fullName>
    </submittedName>
</protein>
<accession>A0AAD7NXK3</accession>
<dbReference type="EMBL" id="JARJLG010000007">
    <property type="protein sequence ID" value="KAJ7779379.1"/>
    <property type="molecule type" value="Genomic_DNA"/>
</dbReference>
<keyword evidence="1" id="KW-0472">Membrane</keyword>